<organism evidence="3 5">
    <name type="scientific">Brevibacterium marinum</name>
    <dbReference type="NCBI Taxonomy" id="418643"/>
    <lineage>
        <taxon>Bacteria</taxon>
        <taxon>Bacillati</taxon>
        <taxon>Actinomycetota</taxon>
        <taxon>Actinomycetes</taxon>
        <taxon>Micrococcales</taxon>
        <taxon>Brevibacteriaceae</taxon>
        <taxon>Brevibacterium</taxon>
    </lineage>
</organism>
<evidence type="ECO:0000256" key="1">
    <source>
        <dbReference type="SAM" id="MobiDB-lite"/>
    </source>
</evidence>
<dbReference type="EMBL" id="JAATJN010000001">
    <property type="protein sequence ID" value="NJC58038.1"/>
    <property type="molecule type" value="Genomic_DNA"/>
</dbReference>
<feature type="region of interest" description="Disordered" evidence="1">
    <location>
        <begin position="1"/>
        <end position="31"/>
    </location>
</feature>
<reference evidence="3 5" key="1">
    <citation type="submission" date="2020-03" db="EMBL/GenBank/DDBJ databases">
        <title>Sequencing the genomes of 1000 actinobacteria strains.</title>
        <authorList>
            <person name="Klenk H.-P."/>
        </authorList>
    </citation>
    <scope>NUCLEOTIDE SEQUENCE [LARGE SCALE GENOMIC DNA]</scope>
    <source>
        <strain evidence="3 5">DSM 18964</strain>
    </source>
</reference>
<dbReference type="AlphaFoldDB" id="A0A846S8Z3"/>
<name>A0A846S8Z3_9MICO</name>
<evidence type="ECO:0000313" key="5">
    <source>
        <dbReference type="Proteomes" id="UP000576792"/>
    </source>
</evidence>
<proteinExistence type="predicted"/>
<evidence type="ECO:0000313" key="3">
    <source>
        <dbReference type="EMBL" id="NJC57267.1"/>
    </source>
</evidence>
<keyword evidence="5" id="KW-1185">Reference proteome</keyword>
<dbReference type="EMBL" id="JAATJN010000001">
    <property type="protein sequence ID" value="NJC56437.1"/>
    <property type="molecule type" value="Genomic_DNA"/>
</dbReference>
<sequence>MLDSINTIEHHVQEPEPASMPGIRPLDRPPPGVVDLDKSPLGRDPPFASELRQQVPGDLRIVSGIKIDPNALGQEEPEPGQTLHGRPQQRGIVAIRTRQNNSDRQAVAFDEHGPFLSGLATIGRVRSGVVTTAGSLHTAAINAQVSQVQADDLIEGLEHDLLQASEHTVGDPFIAAASQRCS</sequence>
<dbReference type="Proteomes" id="UP000576792">
    <property type="component" value="Unassembled WGS sequence"/>
</dbReference>
<evidence type="ECO:0000313" key="2">
    <source>
        <dbReference type="EMBL" id="NJC56437.1"/>
    </source>
</evidence>
<evidence type="ECO:0000313" key="4">
    <source>
        <dbReference type="EMBL" id="NJC58038.1"/>
    </source>
</evidence>
<dbReference type="EMBL" id="JAATJN010000001">
    <property type="protein sequence ID" value="NJC57267.1"/>
    <property type="molecule type" value="Genomic_DNA"/>
</dbReference>
<accession>A0A846S8Z3</accession>
<protein>
    <submittedName>
        <fullName evidence="3">Uncharacterized protein</fullName>
    </submittedName>
</protein>
<gene>
    <name evidence="2" type="ORF">BKA07_001472</name>
    <name evidence="3" type="ORF">BKA07_002302</name>
    <name evidence="4" type="ORF">BKA07_003073</name>
</gene>
<comment type="caution">
    <text evidence="3">The sequence shown here is derived from an EMBL/GenBank/DDBJ whole genome shotgun (WGS) entry which is preliminary data.</text>
</comment>